<dbReference type="OrthoDB" id="8922241at2759"/>
<evidence type="ECO:0000256" key="1">
    <source>
        <dbReference type="ARBA" id="ARBA00022723"/>
    </source>
</evidence>
<keyword evidence="3 6" id="KW-0863">Zinc-finger</keyword>
<dbReference type="GO" id="GO:0005667">
    <property type="term" value="C:transcription regulator complex"/>
    <property type="evidence" value="ECO:0007669"/>
    <property type="project" value="TreeGrafter"/>
</dbReference>
<dbReference type="PANTHER" id="PTHR14003">
    <property type="entry name" value="TRANSCRIPTIONAL REPRESSOR PROTEIN YY"/>
    <property type="match status" value="1"/>
</dbReference>
<name>A0A9P4H9X5_9PLEO</name>
<reference evidence="8" key="1">
    <citation type="journal article" date="2020" name="Stud. Mycol.">
        <title>101 Dothideomycetes genomes: a test case for predicting lifestyles and emergence of pathogens.</title>
        <authorList>
            <person name="Haridas S."/>
            <person name="Albert R."/>
            <person name="Binder M."/>
            <person name="Bloem J."/>
            <person name="Labutti K."/>
            <person name="Salamov A."/>
            <person name="Andreopoulos B."/>
            <person name="Baker S."/>
            <person name="Barry K."/>
            <person name="Bills G."/>
            <person name="Bluhm B."/>
            <person name="Cannon C."/>
            <person name="Castanera R."/>
            <person name="Culley D."/>
            <person name="Daum C."/>
            <person name="Ezra D."/>
            <person name="Gonzalez J."/>
            <person name="Henrissat B."/>
            <person name="Kuo A."/>
            <person name="Liang C."/>
            <person name="Lipzen A."/>
            <person name="Lutzoni F."/>
            <person name="Magnuson J."/>
            <person name="Mondo S."/>
            <person name="Nolan M."/>
            <person name="Ohm R."/>
            <person name="Pangilinan J."/>
            <person name="Park H.-J."/>
            <person name="Ramirez L."/>
            <person name="Alfaro M."/>
            <person name="Sun H."/>
            <person name="Tritt A."/>
            <person name="Yoshinaga Y."/>
            <person name="Zwiers L.-H."/>
            <person name="Turgeon B."/>
            <person name="Goodwin S."/>
            <person name="Spatafora J."/>
            <person name="Crous P."/>
            <person name="Grigoriev I."/>
        </authorList>
    </citation>
    <scope>NUCLEOTIDE SEQUENCE</scope>
    <source>
        <strain evidence="8">CBS 110217</strain>
    </source>
</reference>
<evidence type="ECO:0000256" key="5">
    <source>
        <dbReference type="ARBA" id="ARBA00044085"/>
    </source>
</evidence>
<feature type="domain" description="C2H2-type" evidence="7">
    <location>
        <begin position="153"/>
        <end position="182"/>
    </location>
</feature>
<dbReference type="InterPro" id="IPR036236">
    <property type="entry name" value="Znf_C2H2_sf"/>
</dbReference>
<comment type="caution">
    <text evidence="8">The sequence shown here is derived from an EMBL/GenBank/DDBJ whole genome shotgun (WGS) entry which is preliminary data.</text>
</comment>
<evidence type="ECO:0000256" key="3">
    <source>
        <dbReference type="ARBA" id="ARBA00022771"/>
    </source>
</evidence>
<evidence type="ECO:0000256" key="6">
    <source>
        <dbReference type="PROSITE-ProRule" id="PRU00042"/>
    </source>
</evidence>
<dbReference type="PROSITE" id="PS00028">
    <property type="entry name" value="ZINC_FINGER_C2H2_1"/>
    <property type="match status" value="2"/>
</dbReference>
<evidence type="ECO:0000313" key="8">
    <source>
        <dbReference type="EMBL" id="KAF2029750.1"/>
    </source>
</evidence>
<dbReference type="PANTHER" id="PTHR14003:SF19">
    <property type="entry name" value="YY2 TRANSCRIPTION FACTOR"/>
    <property type="match status" value="1"/>
</dbReference>
<dbReference type="GO" id="GO:0008270">
    <property type="term" value="F:zinc ion binding"/>
    <property type="evidence" value="ECO:0007669"/>
    <property type="project" value="UniProtKB-KW"/>
</dbReference>
<feature type="domain" description="C2H2-type" evidence="7">
    <location>
        <begin position="185"/>
        <end position="212"/>
    </location>
</feature>
<dbReference type="InterPro" id="IPR013087">
    <property type="entry name" value="Znf_C2H2_type"/>
</dbReference>
<dbReference type="SUPFAM" id="SSF57667">
    <property type="entry name" value="beta-beta-alpha zinc fingers"/>
    <property type="match status" value="1"/>
</dbReference>
<keyword evidence="2" id="KW-0677">Repeat</keyword>
<dbReference type="EMBL" id="ML978197">
    <property type="protein sequence ID" value="KAF2029750.1"/>
    <property type="molecule type" value="Genomic_DNA"/>
</dbReference>
<proteinExistence type="predicted"/>
<dbReference type="Gene3D" id="3.30.160.60">
    <property type="entry name" value="Classic Zinc Finger"/>
    <property type="match status" value="3"/>
</dbReference>
<keyword evidence="1" id="KW-0479">Metal-binding</keyword>
<keyword evidence="9" id="KW-1185">Reference proteome</keyword>
<dbReference type="SMART" id="SM00355">
    <property type="entry name" value="ZnF_C2H2"/>
    <property type="match status" value="3"/>
</dbReference>
<dbReference type="GO" id="GO:0000785">
    <property type="term" value="C:chromatin"/>
    <property type="evidence" value="ECO:0007669"/>
    <property type="project" value="TreeGrafter"/>
</dbReference>
<gene>
    <name evidence="8" type="ORF">EK21DRAFT_112621</name>
</gene>
<keyword evidence="4" id="KW-0862">Zinc</keyword>
<protein>
    <recommendedName>
        <fullName evidence="5">C2H2 type master regulator of conidiophore development brlA</fullName>
    </recommendedName>
</protein>
<dbReference type="AlphaFoldDB" id="A0A9P4H9X5"/>
<evidence type="ECO:0000313" key="9">
    <source>
        <dbReference type="Proteomes" id="UP000799777"/>
    </source>
</evidence>
<organism evidence="8 9">
    <name type="scientific">Setomelanomma holmii</name>
    <dbReference type="NCBI Taxonomy" id="210430"/>
    <lineage>
        <taxon>Eukaryota</taxon>
        <taxon>Fungi</taxon>
        <taxon>Dikarya</taxon>
        <taxon>Ascomycota</taxon>
        <taxon>Pezizomycotina</taxon>
        <taxon>Dothideomycetes</taxon>
        <taxon>Pleosporomycetidae</taxon>
        <taxon>Pleosporales</taxon>
        <taxon>Pleosporineae</taxon>
        <taxon>Phaeosphaeriaceae</taxon>
        <taxon>Setomelanomma</taxon>
    </lineage>
</organism>
<evidence type="ECO:0000259" key="7">
    <source>
        <dbReference type="PROSITE" id="PS50157"/>
    </source>
</evidence>
<dbReference type="PROSITE" id="PS50157">
    <property type="entry name" value="ZINC_FINGER_C2H2_2"/>
    <property type="match status" value="2"/>
</dbReference>
<evidence type="ECO:0000256" key="2">
    <source>
        <dbReference type="ARBA" id="ARBA00022737"/>
    </source>
</evidence>
<dbReference type="GO" id="GO:0000978">
    <property type="term" value="F:RNA polymerase II cis-regulatory region sequence-specific DNA binding"/>
    <property type="evidence" value="ECO:0007669"/>
    <property type="project" value="TreeGrafter"/>
</dbReference>
<evidence type="ECO:0000256" key="4">
    <source>
        <dbReference type="ARBA" id="ARBA00022833"/>
    </source>
</evidence>
<accession>A0A9P4H9X5</accession>
<dbReference type="GO" id="GO:0000981">
    <property type="term" value="F:DNA-binding transcription factor activity, RNA polymerase II-specific"/>
    <property type="evidence" value="ECO:0007669"/>
    <property type="project" value="TreeGrafter"/>
</dbReference>
<sequence>MNNNALPDVAMDLYYPDLDNMLSPLCQFCAIPFHTCIHASAPYAAARMLQYDPQLFHAPLPDPAQAVDLGPLVAFNTTAENHDLPPQQQPPQPPLMNDNVQYFDWNGTTVQPATVQAHIEDIYTPGDRQRRKTSIIGVRTSPSRRQAPRPGGYACDHEGCERRFDRACELNRHRKTHLDSTARPHQCNICHEGFLYPKDLHRHQKTHIEHRSAQMTFFCPHPGCNNAEGFSRRDNLLRHQRKQHRAIIAAA</sequence>
<dbReference type="Proteomes" id="UP000799777">
    <property type="component" value="Unassembled WGS sequence"/>
</dbReference>